<keyword evidence="1" id="KW-0547">Nucleotide-binding</keyword>
<dbReference type="InterPro" id="IPR041095">
    <property type="entry name" value="EFG_II"/>
</dbReference>
<dbReference type="Pfam" id="PF00009">
    <property type="entry name" value="GTP_EFTU"/>
    <property type="match status" value="1"/>
</dbReference>
<dbReference type="GO" id="GO:0006412">
    <property type="term" value="P:translation"/>
    <property type="evidence" value="ECO:0007669"/>
    <property type="project" value="UniProtKB-KW"/>
</dbReference>
<dbReference type="InterPro" id="IPR031157">
    <property type="entry name" value="G_TR_CS"/>
</dbReference>
<dbReference type="CDD" id="cd10912">
    <property type="entry name" value="PIN_YacP-like"/>
    <property type="match status" value="1"/>
</dbReference>
<dbReference type="Pfam" id="PF05991">
    <property type="entry name" value="NYN_YacP"/>
    <property type="match status" value="1"/>
</dbReference>
<dbReference type="GO" id="GO:0003924">
    <property type="term" value="F:GTPase activity"/>
    <property type="evidence" value="ECO:0007669"/>
    <property type="project" value="InterPro"/>
</dbReference>
<dbReference type="PANTHER" id="PTHR43261">
    <property type="entry name" value="TRANSLATION ELONGATION FACTOR G-RELATED"/>
    <property type="match status" value="1"/>
</dbReference>
<dbReference type="Gene3D" id="3.30.230.10">
    <property type="match status" value="1"/>
</dbReference>
<dbReference type="CDD" id="cd03711">
    <property type="entry name" value="Tet_C"/>
    <property type="match status" value="1"/>
</dbReference>
<dbReference type="PROSITE" id="PS51722">
    <property type="entry name" value="G_TR_2"/>
    <property type="match status" value="1"/>
</dbReference>
<dbReference type="InterPro" id="IPR035650">
    <property type="entry name" value="Tet_C"/>
</dbReference>
<dbReference type="SUPFAM" id="SSF54980">
    <property type="entry name" value="EF-G C-terminal domain-like"/>
    <property type="match status" value="2"/>
</dbReference>
<dbReference type="Pfam" id="PF14492">
    <property type="entry name" value="EFG_III"/>
    <property type="match status" value="1"/>
</dbReference>
<protein>
    <submittedName>
        <fullName evidence="6">Small GTP-binding protein domain-containing protein</fullName>
    </submittedName>
</protein>
<dbReference type="InterPro" id="IPR005225">
    <property type="entry name" value="Small_GTP-bd"/>
</dbReference>
<dbReference type="GO" id="GO:0005525">
    <property type="term" value="F:GTP binding"/>
    <property type="evidence" value="ECO:0007669"/>
    <property type="project" value="UniProtKB-KW"/>
</dbReference>
<dbReference type="InterPro" id="IPR000795">
    <property type="entry name" value="T_Tr_GTP-bd_dom"/>
</dbReference>
<feature type="domain" description="Tr-type G" evidence="5">
    <location>
        <begin position="11"/>
        <end position="236"/>
    </location>
</feature>
<dbReference type="InterPro" id="IPR009000">
    <property type="entry name" value="Transl_B-barrel_sf"/>
</dbReference>
<organism evidence="6 7">
    <name type="scientific">Ruminococcus albus</name>
    <dbReference type="NCBI Taxonomy" id="1264"/>
    <lineage>
        <taxon>Bacteria</taxon>
        <taxon>Bacillati</taxon>
        <taxon>Bacillota</taxon>
        <taxon>Clostridia</taxon>
        <taxon>Eubacteriales</taxon>
        <taxon>Oscillospiraceae</taxon>
        <taxon>Ruminococcus</taxon>
    </lineage>
</organism>
<dbReference type="AlphaFoldDB" id="A0A1H7HWX6"/>
<dbReference type="PRINTS" id="PR01037">
    <property type="entry name" value="TCRTETOQM"/>
</dbReference>
<dbReference type="Pfam" id="PF00679">
    <property type="entry name" value="EFG_C"/>
    <property type="match status" value="1"/>
</dbReference>
<dbReference type="InterPro" id="IPR020568">
    <property type="entry name" value="Ribosomal_Su5_D2-typ_SF"/>
</dbReference>
<evidence type="ECO:0000256" key="2">
    <source>
        <dbReference type="ARBA" id="ARBA00022917"/>
    </source>
</evidence>
<evidence type="ECO:0000313" key="7">
    <source>
        <dbReference type="Proteomes" id="UP000186015"/>
    </source>
</evidence>
<dbReference type="EMBL" id="FOAT01000003">
    <property type="protein sequence ID" value="SEK52715.1"/>
    <property type="molecule type" value="Genomic_DNA"/>
</dbReference>
<dbReference type="InterPro" id="IPR005517">
    <property type="entry name" value="Transl_elong_EFG/EF2_IV"/>
</dbReference>
<dbReference type="NCBIfam" id="TIGR00231">
    <property type="entry name" value="small_GTP"/>
    <property type="match status" value="1"/>
</dbReference>
<dbReference type="Gene3D" id="3.30.70.240">
    <property type="match status" value="1"/>
</dbReference>
<evidence type="ECO:0000256" key="4">
    <source>
        <dbReference type="ARBA" id="ARBA00023251"/>
    </source>
</evidence>
<gene>
    <name evidence="6" type="ORF">SAMN05216469_10357</name>
</gene>
<dbReference type="SMART" id="SM00889">
    <property type="entry name" value="EFG_IV"/>
    <property type="match status" value="1"/>
</dbReference>
<keyword evidence="2" id="KW-0648">Protein biosynthesis</keyword>
<dbReference type="GO" id="GO:0046677">
    <property type="term" value="P:response to antibiotic"/>
    <property type="evidence" value="ECO:0007669"/>
    <property type="project" value="UniProtKB-KW"/>
</dbReference>
<dbReference type="SUPFAM" id="SSF52540">
    <property type="entry name" value="P-loop containing nucleoside triphosphate hydrolases"/>
    <property type="match status" value="1"/>
</dbReference>
<evidence type="ECO:0000256" key="3">
    <source>
        <dbReference type="ARBA" id="ARBA00023134"/>
    </source>
</evidence>
<dbReference type="GO" id="GO:0032790">
    <property type="term" value="P:ribosome disassembly"/>
    <property type="evidence" value="ECO:0007669"/>
    <property type="project" value="TreeGrafter"/>
</dbReference>
<dbReference type="PROSITE" id="PS00301">
    <property type="entry name" value="G_TR_1"/>
    <property type="match status" value="1"/>
</dbReference>
<dbReference type="InterPro" id="IPR010298">
    <property type="entry name" value="YacP-like"/>
</dbReference>
<evidence type="ECO:0000256" key="1">
    <source>
        <dbReference type="ARBA" id="ARBA00022741"/>
    </source>
</evidence>
<dbReference type="InterPro" id="IPR035647">
    <property type="entry name" value="EFG_III/V"/>
</dbReference>
<dbReference type="Pfam" id="PF03764">
    <property type="entry name" value="EFG_IV"/>
    <property type="match status" value="1"/>
</dbReference>
<dbReference type="SUPFAM" id="SSF54211">
    <property type="entry name" value="Ribosomal protein S5 domain 2-like"/>
    <property type="match status" value="1"/>
</dbReference>
<name>A0A1H7HWX6_RUMAL</name>
<dbReference type="SUPFAM" id="SSF50447">
    <property type="entry name" value="Translation proteins"/>
    <property type="match status" value="1"/>
</dbReference>
<sequence>MERQGWYNDMNRKAVIGILAHVDSGKTTLSEAMLYKSGAIRKLGRVDHKDAFLDNNPIERDRGITIFSKQAVFEYGGVGFTLLDTPGHVDFSGETERTLRVIDAAILVISGTDGVQPHTKTLARLLERYDIPTFIFVNKMDMDGARKDFVMNSVTAAMGDRCVSFAQPADELTEALSLCTEEMMEEYLEKGEISDSSMISAIAQRRLIPVSFGSALRLEGIEALLDCISKYIPLPEENAEFGAKVYKITEEGGARLTHMKITGGSLAVRDVLTYTDREGEEVSEKVGRIRVYSGEKARNAEVVVQGEVCAVPALTATFAGQGLGFEPTDTEQILEPVLTYRVIAPKEVDEHTLLSRLRILEDEDPTMAVNYNEQLHEVTAALMGEVQAEVLKRIVSERFGMEIELGEGRIAYRETIAEPVDGAGHFEPLRHYAEVHLRLEPLPRGSGLEFDSDCSEDILSRNWQRLILTHLKEKTHRGVLTCSPITDMRITLTAGRAHLKHTEGGDFRQATYRAVRQGLRKAKSILLEPWYAYRLEIPAANVGRALTDLDRMGAHAEPPETDGETAVLTGTAPVSKLRFYHTEVAGYTKGLGRLSCRAAGYDVCLDADEVIAEIGYDPDKDTHNYADSVFCSHGAGHVVPWNEADELMHVSPETGRRQYQQAEEVRTRAADFVRRAVEDEELMAIFERTYGSINRKKRDAMRTPKEVVKTKSKPRPVPTGPEYLLVDGYNIIFAWDDLKKLAAENLDLARSTLINRLSSFQGCRGCELIIVFDAYRVKEPEHIDKAGSVSVVYTKEAETADTYIERTAHQLAKEHRVTVATSDGLEQVIIMGSGARRMSASDLKHDVEASERAVRDYIEKLNRRKLK</sequence>
<dbReference type="InterPro" id="IPR000640">
    <property type="entry name" value="EFG_V-like"/>
</dbReference>
<dbReference type="Gene3D" id="3.30.70.870">
    <property type="entry name" value="Elongation Factor G (Translational Gtpase), domain 3"/>
    <property type="match status" value="1"/>
</dbReference>
<dbReference type="InterPro" id="IPR014721">
    <property type="entry name" value="Ribsml_uS5_D2-typ_fold_subgr"/>
</dbReference>
<evidence type="ECO:0000313" key="6">
    <source>
        <dbReference type="EMBL" id="SEK52715.1"/>
    </source>
</evidence>
<evidence type="ECO:0000259" key="5">
    <source>
        <dbReference type="PROSITE" id="PS51722"/>
    </source>
</evidence>
<dbReference type="InterPro" id="IPR027417">
    <property type="entry name" value="P-loop_NTPase"/>
</dbReference>
<reference evidence="6 7" key="1">
    <citation type="submission" date="2016-10" db="EMBL/GenBank/DDBJ databases">
        <authorList>
            <person name="de Groot N.N."/>
        </authorList>
    </citation>
    <scope>NUCLEOTIDE SEQUENCE [LARGE SCALE GENOMIC DNA]</scope>
    <source>
        <strain evidence="6 7">KH2T6</strain>
    </source>
</reference>
<proteinExistence type="predicted"/>
<keyword evidence="4" id="KW-0046">Antibiotic resistance</keyword>
<dbReference type="Proteomes" id="UP000186015">
    <property type="component" value="Unassembled WGS sequence"/>
</dbReference>
<dbReference type="PANTHER" id="PTHR43261:SF1">
    <property type="entry name" value="RIBOSOME-RELEASING FACTOR 2, MITOCHONDRIAL"/>
    <property type="match status" value="1"/>
</dbReference>
<dbReference type="Gene3D" id="3.40.50.300">
    <property type="entry name" value="P-loop containing nucleotide triphosphate hydrolases"/>
    <property type="match status" value="1"/>
</dbReference>
<dbReference type="Gene3D" id="2.40.30.10">
    <property type="entry name" value="Translation factors"/>
    <property type="match status" value="1"/>
</dbReference>
<dbReference type="PRINTS" id="PR00315">
    <property type="entry name" value="ELONGATNFCT"/>
</dbReference>
<accession>A0A1H7HWX6</accession>
<keyword evidence="3" id="KW-0342">GTP-binding</keyword>